<dbReference type="EMBL" id="RQYT01000003">
    <property type="protein sequence ID" value="RRD51017.1"/>
    <property type="molecule type" value="Genomic_DNA"/>
</dbReference>
<dbReference type="PANTHER" id="PTHR21248">
    <property type="entry name" value="CARDIOLIPIN SYNTHASE"/>
    <property type="match status" value="1"/>
</dbReference>
<evidence type="ECO:0000259" key="2">
    <source>
        <dbReference type="PROSITE" id="PS50035"/>
    </source>
</evidence>
<dbReference type="Gene3D" id="3.30.870.10">
    <property type="entry name" value="Endonuclease Chain A"/>
    <property type="match status" value="2"/>
</dbReference>
<reference evidence="3 4" key="1">
    <citation type="submission" date="2018-11" db="EMBL/GenBank/DDBJ databases">
        <title>Genomes From Bacteria Associated with the Canine Oral Cavity: a Test Case for Automated Genome-Based Taxonomic Assignment.</title>
        <authorList>
            <person name="Coil D.A."/>
            <person name="Jospin G."/>
            <person name="Darling A.E."/>
            <person name="Wallis C."/>
            <person name="Davis I.J."/>
            <person name="Harris S."/>
            <person name="Eisen J.A."/>
            <person name="Holcombe L.J."/>
            <person name="O'Flynn C."/>
        </authorList>
    </citation>
    <scope>NUCLEOTIDE SEQUENCE [LARGE SCALE GENOMIC DNA]</scope>
    <source>
        <strain evidence="3 4">OH2822_COT-296</strain>
    </source>
</reference>
<evidence type="ECO:0000256" key="1">
    <source>
        <dbReference type="SAM" id="Phobius"/>
    </source>
</evidence>
<sequence>MTRMRRVWDFLRRVVPRISVGLLLTQIGVMIGLTGWESWRKKHRRLRRFPCTPARPILMGQDEVTVYTYGEDLYRDMLTAIDSAERVVLFETFIWKGDEIGERFKAALGRAAARGVEVNVIWDGFANLVVPRSFFKMPEGVRALRHPSFPKPWAPKSWGRDHRKILVVDGHIGFIGGYNIGGLYATQWRDTHARIVGPGAAELENAFVDFWNQNADRHRLPILEHSGPRRWFSPLRVHRNQPRIQVYPIRNMYLEGIDRATDRIWLTHAYLIPDDDLVWALKTAVKRGVDVRIIVPAQSNHAVADLLSRGFYADLLDAGIRLFLYQGAMVHSKTAVIDGAWATIGTANLDRLSLWGNYEVNLEITDEDVARHMEEVFRIDEGNTVELTADTWHRRSWLKKCTEALLSPWRPLF</sequence>
<dbReference type="GO" id="GO:0030572">
    <property type="term" value="F:phosphatidyltransferase activity"/>
    <property type="evidence" value="ECO:0007669"/>
    <property type="project" value="UniProtKB-ARBA"/>
</dbReference>
<comment type="caution">
    <text evidence="3">The sequence shown here is derived from an EMBL/GenBank/DDBJ whole genome shotgun (WGS) entry which is preliminary data.</text>
</comment>
<dbReference type="InterPro" id="IPR025202">
    <property type="entry name" value="PLD-like_dom"/>
</dbReference>
<accession>A0A3P1WZB6</accession>
<dbReference type="InterPro" id="IPR001736">
    <property type="entry name" value="PLipase_D/transphosphatidylase"/>
</dbReference>
<dbReference type="GO" id="GO:0032049">
    <property type="term" value="P:cardiolipin biosynthetic process"/>
    <property type="evidence" value="ECO:0007669"/>
    <property type="project" value="UniProtKB-ARBA"/>
</dbReference>
<dbReference type="CDD" id="cd09110">
    <property type="entry name" value="PLDc_CLS_1"/>
    <property type="match status" value="1"/>
</dbReference>
<evidence type="ECO:0000313" key="3">
    <source>
        <dbReference type="EMBL" id="RRD51017.1"/>
    </source>
</evidence>
<dbReference type="Pfam" id="PF13091">
    <property type="entry name" value="PLDc_2"/>
    <property type="match status" value="2"/>
</dbReference>
<dbReference type="CDD" id="cd09159">
    <property type="entry name" value="PLDc_ybhO_like_2"/>
    <property type="match status" value="1"/>
</dbReference>
<gene>
    <name evidence="3" type="ORF">EII35_02545</name>
</gene>
<dbReference type="SUPFAM" id="SSF56024">
    <property type="entry name" value="Phospholipase D/nuclease"/>
    <property type="match status" value="2"/>
</dbReference>
<dbReference type="AlphaFoldDB" id="A0A3P1WZB6"/>
<keyword evidence="1" id="KW-1133">Transmembrane helix</keyword>
<protein>
    <submittedName>
        <fullName evidence="3">Phosphatidylserine/phosphatidylglycerophosphate/ cardiolipin synthase family protein</fullName>
    </submittedName>
</protein>
<dbReference type="SMART" id="SM00155">
    <property type="entry name" value="PLDc"/>
    <property type="match status" value="2"/>
</dbReference>
<feature type="domain" description="PLD phosphodiesterase" evidence="2">
    <location>
        <begin position="326"/>
        <end position="353"/>
    </location>
</feature>
<dbReference type="PANTHER" id="PTHR21248:SF22">
    <property type="entry name" value="PHOSPHOLIPASE D"/>
    <property type="match status" value="1"/>
</dbReference>
<dbReference type="PROSITE" id="PS50035">
    <property type="entry name" value="PLD"/>
    <property type="match status" value="2"/>
</dbReference>
<evidence type="ECO:0000313" key="4">
    <source>
        <dbReference type="Proteomes" id="UP000280935"/>
    </source>
</evidence>
<proteinExistence type="predicted"/>
<name>A0A3P1WZB6_9ACTN</name>
<feature type="domain" description="PLD phosphodiesterase" evidence="2">
    <location>
        <begin position="157"/>
        <end position="184"/>
    </location>
</feature>
<dbReference type="OrthoDB" id="9762009at2"/>
<organism evidence="3 4">
    <name type="scientific">Arachnia propionica</name>
    <dbReference type="NCBI Taxonomy" id="1750"/>
    <lineage>
        <taxon>Bacteria</taxon>
        <taxon>Bacillati</taxon>
        <taxon>Actinomycetota</taxon>
        <taxon>Actinomycetes</taxon>
        <taxon>Propionibacteriales</taxon>
        <taxon>Propionibacteriaceae</taxon>
        <taxon>Arachnia</taxon>
    </lineage>
</organism>
<keyword evidence="1" id="KW-0472">Membrane</keyword>
<keyword evidence="1" id="KW-0812">Transmembrane</keyword>
<feature type="transmembrane region" description="Helical" evidence="1">
    <location>
        <begin position="20"/>
        <end position="39"/>
    </location>
</feature>
<dbReference type="Proteomes" id="UP000280935">
    <property type="component" value="Unassembled WGS sequence"/>
</dbReference>